<keyword evidence="6" id="KW-1185">Reference proteome</keyword>
<protein>
    <recommendedName>
        <fullName evidence="4">EF-hand domain-containing protein</fullName>
    </recommendedName>
</protein>
<evidence type="ECO:0000313" key="6">
    <source>
        <dbReference type="Proteomes" id="UP000281553"/>
    </source>
</evidence>
<dbReference type="Gene3D" id="1.10.238.10">
    <property type="entry name" value="EF-hand"/>
    <property type="match status" value="1"/>
</dbReference>
<dbReference type="AlphaFoldDB" id="A0A3P7NZN6"/>
<reference evidence="5 6" key="1">
    <citation type="submission" date="2018-11" db="EMBL/GenBank/DDBJ databases">
        <authorList>
            <consortium name="Pathogen Informatics"/>
        </authorList>
    </citation>
    <scope>NUCLEOTIDE SEQUENCE [LARGE SCALE GENOMIC DNA]</scope>
</reference>
<feature type="transmembrane region" description="Helical" evidence="3">
    <location>
        <begin position="98"/>
        <end position="116"/>
    </location>
</feature>
<dbReference type="OrthoDB" id="26525at2759"/>
<dbReference type="InterPro" id="IPR011992">
    <property type="entry name" value="EF-hand-dom_pair"/>
</dbReference>
<evidence type="ECO:0000256" key="2">
    <source>
        <dbReference type="ARBA" id="ARBA00022837"/>
    </source>
</evidence>
<keyword evidence="3" id="KW-0472">Membrane</keyword>
<sequence length="129" mass="14786">MREISPIRAEVQITPLCDLIVGRNRRLSVQLGEWTGIRSQRIKGNVFDHNNDSVIDPDEIKRTMHFLGESVTDEEVQAMLLEADTDQDGLVNFEGTSLSFLFIRGVIFAAFYRCILLRRVLCKITQFAR</sequence>
<dbReference type="InterPro" id="IPR002048">
    <property type="entry name" value="EF_hand_dom"/>
</dbReference>
<proteinExistence type="predicted"/>
<keyword evidence="2" id="KW-0106">Calcium</keyword>
<gene>
    <name evidence="5" type="ORF">DILT_LOCUS9890</name>
</gene>
<dbReference type="PROSITE" id="PS50222">
    <property type="entry name" value="EF_HAND_2"/>
    <property type="match status" value="1"/>
</dbReference>
<evidence type="ECO:0000256" key="1">
    <source>
        <dbReference type="ARBA" id="ARBA00022737"/>
    </source>
</evidence>
<dbReference type="SUPFAM" id="SSF47473">
    <property type="entry name" value="EF-hand"/>
    <property type="match status" value="1"/>
</dbReference>
<dbReference type="PANTHER" id="PTHR23050">
    <property type="entry name" value="CALCIUM BINDING PROTEIN"/>
    <property type="match status" value="1"/>
</dbReference>
<dbReference type="EMBL" id="UYRU01058131">
    <property type="protein sequence ID" value="VDN14059.1"/>
    <property type="molecule type" value="Genomic_DNA"/>
</dbReference>
<evidence type="ECO:0000259" key="4">
    <source>
        <dbReference type="PROSITE" id="PS50222"/>
    </source>
</evidence>
<evidence type="ECO:0000313" key="5">
    <source>
        <dbReference type="EMBL" id="VDN14059.1"/>
    </source>
</evidence>
<accession>A0A3P7NZN6</accession>
<keyword evidence="3" id="KW-1133">Transmembrane helix</keyword>
<dbReference type="GO" id="GO:0005509">
    <property type="term" value="F:calcium ion binding"/>
    <property type="evidence" value="ECO:0007669"/>
    <property type="project" value="InterPro"/>
</dbReference>
<dbReference type="Proteomes" id="UP000281553">
    <property type="component" value="Unassembled WGS sequence"/>
</dbReference>
<keyword evidence="1" id="KW-0677">Repeat</keyword>
<organism evidence="5 6">
    <name type="scientific">Dibothriocephalus latus</name>
    <name type="common">Fish tapeworm</name>
    <name type="synonym">Diphyllobothrium latum</name>
    <dbReference type="NCBI Taxonomy" id="60516"/>
    <lineage>
        <taxon>Eukaryota</taxon>
        <taxon>Metazoa</taxon>
        <taxon>Spiralia</taxon>
        <taxon>Lophotrochozoa</taxon>
        <taxon>Platyhelminthes</taxon>
        <taxon>Cestoda</taxon>
        <taxon>Eucestoda</taxon>
        <taxon>Diphyllobothriidea</taxon>
        <taxon>Diphyllobothriidae</taxon>
        <taxon>Dibothriocephalus</taxon>
    </lineage>
</organism>
<name>A0A3P7NZN6_DIBLA</name>
<dbReference type="CDD" id="cd00051">
    <property type="entry name" value="EFh"/>
    <property type="match status" value="1"/>
</dbReference>
<evidence type="ECO:0000256" key="3">
    <source>
        <dbReference type="SAM" id="Phobius"/>
    </source>
</evidence>
<keyword evidence="3" id="KW-0812">Transmembrane</keyword>
<dbReference type="InterPro" id="IPR050145">
    <property type="entry name" value="Centrin_CML-like"/>
</dbReference>
<feature type="domain" description="EF-hand" evidence="4">
    <location>
        <begin position="45"/>
        <end position="70"/>
    </location>
</feature>
<dbReference type="Pfam" id="PF13499">
    <property type="entry name" value="EF-hand_7"/>
    <property type="match status" value="1"/>
</dbReference>